<dbReference type="Pfam" id="PF10294">
    <property type="entry name" value="Methyltransf_16"/>
    <property type="match status" value="1"/>
</dbReference>
<dbReference type="PANTHER" id="PTHR14614">
    <property type="entry name" value="HEPATOCELLULAR CARCINOMA-ASSOCIATED ANTIGEN"/>
    <property type="match status" value="1"/>
</dbReference>
<evidence type="ECO:0000313" key="2">
    <source>
        <dbReference type="Proteomes" id="UP001230188"/>
    </source>
</evidence>
<evidence type="ECO:0000313" key="1">
    <source>
        <dbReference type="EMBL" id="KAJ8604695.1"/>
    </source>
</evidence>
<protein>
    <submittedName>
        <fullName evidence="1">Uncharacterized protein</fullName>
    </submittedName>
</protein>
<name>A0AAD7UFI3_9STRA</name>
<sequence length="253" mass="27856">MVCVDSRSLEGCSIRRLQSVIKIEEETVSLRAGSETLVICQRSSSIMCSVALSYYLLTQRRELVRDKRVLEVACRSGLAGIAASHAGAKKVTLLVPPEGYDAVRRGVRASNAPHTELALLRCGQKVREDYDVVLVSDAILSDACVEPLVAILESCLLGRAHHPFAIVAWQRRNAMRERRILEALRGKFDISVMADLPDLPPDALTVSTKEAVAPLLASSSRIFLRVEPMGSAPGHDRFSFEEGMPLTYRHFSL</sequence>
<dbReference type="AlphaFoldDB" id="A0AAD7UFI3"/>
<dbReference type="Gene3D" id="3.40.50.150">
    <property type="entry name" value="Vaccinia Virus protein VP39"/>
    <property type="match status" value="1"/>
</dbReference>
<reference evidence="1" key="1">
    <citation type="submission" date="2023-01" db="EMBL/GenBank/DDBJ databases">
        <title>Metagenome sequencing of chrysophaentin producing Chrysophaeum taylorii.</title>
        <authorList>
            <person name="Davison J."/>
            <person name="Bewley C."/>
        </authorList>
    </citation>
    <scope>NUCLEOTIDE SEQUENCE</scope>
    <source>
        <strain evidence="1">NIES-1699</strain>
    </source>
</reference>
<dbReference type="Proteomes" id="UP001230188">
    <property type="component" value="Unassembled WGS sequence"/>
</dbReference>
<gene>
    <name evidence="1" type="ORF">CTAYLR_006556</name>
</gene>
<dbReference type="InterPro" id="IPR029063">
    <property type="entry name" value="SAM-dependent_MTases_sf"/>
</dbReference>
<dbReference type="SUPFAM" id="SSF53335">
    <property type="entry name" value="S-adenosyl-L-methionine-dependent methyltransferases"/>
    <property type="match status" value="1"/>
</dbReference>
<dbReference type="EMBL" id="JAQMWT010000323">
    <property type="protein sequence ID" value="KAJ8604695.1"/>
    <property type="molecule type" value="Genomic_DNA"/>
</dbReference>
<dbReference type="PANTHER" id="PTHR14614:SF132">
    <property type="entry name" value="PROTEIN-LYSINE METHYLTRANSFERASE C42C1.13"/>
    <property type="match status" value="1"/>
</dbReference>
<organism evidence="1 2">
    <name type="scientific">Chrysophaeum taylorii</name>
    <dbReference type="NCBI Taxonomy" id="2483200"/>
    <lineage>
        <taxon>Eukaryota</taxon>
        <taxon>Sar</taxon>
        <taxon>Stramenopiles</taxon>
        <taxon>Ochrophyta</taxon>
        <taxon>Pelagophyceae</taxon>
        <taxon>Pelagomonadales</taxon>
        <taxon>Pelagomonadaceae</taxon>
        <taxon>Chrysophaeum</taxon>
    </lineage>
</organism>
<keyword evidence="2" id="KW-1185">Reference proteome</keyword>
<proteinExistence type="predicted"/>
<comment type="caution">
    <text evidence="1">The sequence shown here is derived from an EMBL/GenBank/DDBJ whole genome shotgun (WGS) entry which is preliminary data.</text>
</comment>
<accession>A0AAD7UFI3</accession>
<dbReference type="InterPro" id="IPR019410">
    <property type="entry name" value="Methyltransf_16"/>
</dbReference>